<dbReference type="SMART" id="SM00448">
    <property type="entry name" value="REC"/>
    <property type="match status" value="1"/>
</dbReference>
<dbReference type="InterPro" id="IPR009057">
    <property type="entry name" value="Homeodomain-like_sf"/>
</dbReference>
<dbReference type="CDD" id="cd00082">
    <property type="entry name" value="HisKA"/>
    <property type="match status" value="1"/>
</dbReference>
<dbReference type="EMBL" id="BAABHD010000029">
    <property type="protein sequence ID" value="GAA4458099.1"/>
    <property type="molecule type" value="Genomic_DNA"/>
</dbReference>
<dbReference type="InterPro" id="IPR013783">
    <property type="entry name" value="Ig-like_fold"/>
</dbReference>
<dbReference type="InterPro" id="IPR003661">
    <property type="entry name" value="HisK_dim/P_dom"/>
</dbReference>
<dbReference type="Gene3D" id="2.130.10.10">
    <property type="entry name" value="YVTN repeat-like/Quinoprotein amine dehydrogenase"/>
    <property type="match status" value="3"/>
</dbReference>
<dbReference type="InterPro" id="IPR004358">
    <property type="entry name" value="Sig_transdc_His_kin-like_C"/>
</dbReference>
<feature type="region of interest" description="Disordered" evidence="9">
    <location>
        <begin position="1153"/>
        <end position="1179"/>
    </location>
</feature>
<dbReference type="Gene3D" id="1.10.10.60">
    <property type="entry name" value="Homeodomain-like"/>
    <property type="match status" value="1"/>
</dbReference>
<accession>A0ABP8N0T0</accession>
<dbReference type="CDD" id="cd17574">
    <property type="entry name" value="REC_OmpR"/>
    <property type="match status" value="1"/>
</dbReference>
<dbReference type="Pfam" id="PF00072">
    <property type="entry name" value="Response_reg"/>
    <property type="match status" value="1"/>
</dbReference>
<dbReference type="InterPro" id="IPR003594">
    <property type="entry name" value="HATPase_dom"/>
</dbReference>
<dbReference type="SUPFAM" id="SSF63829">
    <property type="entry name" value="Calcium-dependent phosphotriesterase"/>
    <property type="match status" value="3"/>
</dbReference>
<dbReference type="Pfam" id="PF02518">
    <property type="entry name" value="HATPase_c"/>
    <property type="match status" value="1"/>
</dbReference>
<feature type="modified residue" description="4-aspartylphosphate" evidence="7">
    <location>
        <position position="1233"/>
    </location>
</feature>
<keyword evidence="10" id="KW-0472">Membrane</keyword>
<dbReference type="SUPFAM" id="SSF47384">
    <property type="entry name" value="Homodimeric domain of signal transducing histidine kinase"/>
    <property type="match status" value="1"/>
</dbReference>
<dbReference type="InterPro" id="IPR018060">
    <property type="entry name" value="HTH_AraC"/>
</dbReference>
<dbReference type="Gene3D" id="3.30.565.10">
    <property type="entry name" value="Histidine kinase-like ATPase, C-terminal domain"/>
    <property type="match status" value="1"/>
</dbReference>
<keyword evidence="3 7" id="KW-0597">Phosphoprotein</keyword>
<keyword evidence="8" id="KW-0175">Coiled coil</keyword>
<evidence type="ECO:0000256" key="1">
    <source>
        <dbReference type="ARBA" id="ARBA00000085"/>
    </source>
</evidence>
<evidence type="ECO:0000256" key="6">
    <source>
        <dbReference type="ARBA" id="ARBA00023163"/>
    </source>
</evidence>
<dbReference type="PROSITE" id="PS00041">
    <property type="entry name" value="HTH_ARAC_FAMILY_1"/>
    <property type="match status" value="1"/>
</dbReference>
<reference evidence="15" key="1">
    <citation type="journal article" date="2019" name="Int. J. Syst. Evol. Microbiol.">
        <title>The Global Catalogue of Microorganisms (GCM) 10K type strain sequencing project: providing services to taxonomists for standard genome sequencing and annotation.</title>
        <authorList>
            <consortium name="The Broad Institute Genomics Platform"/>
            <consortium name="The Broad Institute Genome Sequencing Center for Infectious Disease"/>
            <person name="Wu L."/>
            <person name="Ma J."/>
        </authorList>
    </citation>
    <scope>NUCLEOTIDE SEQUENCE [LARGE SCALE GENOMIC DNA]</scope>
    <source>
        <strain evidence="15">JCM 17927</strain>
    </source>
</reference>
<dbReference type="Pfam" id="PF12833">
    <property type="entry name" value="HTH_18"/>
    <property type="match status" value="1"/>
</dbReference>
<gene>
    <name evidence="14" type="ORF">GCM10023189_29860</name>
</gene>
<dbReference type="Gene3D" id="2.60.40.10">
    <property type="entry name" value="Immunoglobulins"/>
    <property type="match status" value="1"/>
</dbReference>
<dbReference type="InterPro" id="IPR015943">
    <property type="entry name" value="WD40/YVTN_repeat-like_dom_sf"/>
</dbReference>
<dbReference type="PRINTS" id="PR00344">
    <property type="entry name" value="BCTRLSENSOR"/>
</dbReference>
<dbReference type="InterPro" id="IPR036890">
    <property type="entry name" value="HATPase_C_sf"/>
</dbReference>
<keyword evidence="6" id="KW-0804">Transcription</keyword>
<evidence type="ECO:0000259" key="13">
    <source>
        <dbReference type="PROSITE" id="PS50110"/>
    </source>
</evidence>
<dbReference type="InterPro" id="IPR005467">
    <property type="entry name" value="His_kinase_dom"/>
</dbReference>
<dbReference type="Pfam" id="PF07494">
    <property type="entry name" value="Reg_prop"/>
    <property type="match status" value="2"/>
</dbReference>
<dbReference type="PANTHER" id="PTHR43547">
    <property type="entry name" value="TWO-COMPONENT HISTIDINE KINASE"/>
    <property type="match status" value="1"/>
</dbReference>
<sequence>MLIVTADMRAGVGYQQVSLVSTGLAFVIALLLCFSSTAQAPLDTAQRGAAQRDAAQPYVASVKHYGPEQGLAHREVNAIFQDQQGFMWFGTKLGLNRFDGQRFTQYTKERNGLDFDDVQSIAQDAEGILWLMGPFGQPQITLFNPQTNKAVSFEERFNKPVSLKLSDVPQRLLSSSNGTIFFMEHQPARLISYHPETGLRYAALPQFKKLFAFQVTARNTVWAVADDRLLLELMPDGRILNQFAHSQGPITVCFGQRNAGIEFFYFAPGPAKRAQDVFYSVDESGQRREWPNSLLTSLYRPIYPVCYAFDQTGLVWDGMSLRDSTQGDLLTITPHTPGVPITNRSFFRDRNGLFWLGTSFGIYQVNLAKNNFHRLLYQETDKGASIEPIRGITVLGDQVYANRENQGLYRSYRLGGPPKKVFILQGGPAFIRAYGLTHDEQGTLHVGTVGQLLRYTPVTGASSSMALPAGYIMWTLHPVDLEQWLVGGQPGLLLFEPKREQVRPFTQYNQFTELAQAHILHIAPDRQGTLWLCANTGLYTLDPKKGITARYWSGGKGRFYLPAENYQHFYQDPQGIYWLATANAGLIRWDRRQSRYRQFRRSEGLSNDNIYAVYPDHRGHLWMSSDFGIMQFDPVRFTTYAYFVEDGITNNEFNRIAHYQDKDGRIYFGGLNGITAFDPRDFKTHRPADGLPLRITSFRQYDDATDKLVDKTDEVVRTNTITIPPGDRSSVMEFALLNYTNADKNVYAYQIKGIDTEWTFQTEPTLRLSNLPYGDHQLLIKAQAADGQWSGNTLSINVSVVRPFYLRSWFLVLTALLVGAGIWAWLRWRIWRHQREQIRLQREIHQATARIEADKETIEQQAQDLLRLNEARSRFFANISHEFRTPLTVILGMAADLATYKPEAKPAVVHKAAGLISRHGSNLLRLINQILDLSKLEAGEMHLQLVRADLVGFARYVGESFQSLAQARGIQLHVLLAEKTAEADFDQNKLQDILSNLLANALKFTPAGGHIYYQLKILENWQPLCVQGFYEELTPTAYLDDPGLDGPRLDGPRLDGPWIQFSVSDTGPGIEPTSLPKVFGRFFQAEPRMAGPRSAGPRMADNQSASPVNGTGIGLSLVRELVQLMQGGLAVRNHDDLGGAEFVVSIPLTRQAQPAEELEPTPVQVSPEPIQQDEPEPVTSGDGPLLLLAEDNDDIAAYIQSCLGTDYRVIRAENGQVGIDLALEQVPDIILSDVMMPLKDGFELCDTLKNDQRTSHIPVVLLTARAAVSDRIAGLRRGADAYLTKPFLREELLIVLGNLIQTRRQMQTYYSQLALGSSPLNGTPLDHTRPDLSRPDAIPAEETPVDAVDALEDAFLMKLRTTVEAQLESPELSVETICQQLGMGRTTLHLKLTALTGMSISRYVRALRLRKAQMLLTTTKLNVSEVAYAVGFDNPKYFSRLFSEEFGVSPGNYRHLAGG</sequence>
<dbReference type="SUPFAM" id="SSF52172">
    <property type="entry name" value="CheY-like"/>
    <property type="match status" value="1"/>
</dbReference>
<feature type="domain" description="Histidine kinase" evidence="12">
    <location>
        <begin position="878"/>
        <end position="1150"/>
    </location>
</feature>
<evidence type="ECO:0000256" key="5">
    <source>
        <dbReference type="ARBA" id="ARBA00023125"/>
    </source>
</evidence>
<proteinExistence type="predicted"/>
<dbReference type="InterPro" id="IPR018062">
    <property type="entry name" value="HTH_AraC-typ_CS"/>
</dbReference>
<dbReference type="PROSITE" id="PS50109">
    <property type="entry name" value="HIS_KIN"/>
    <property type="match status" value="1"/>
</dbReference>
<keyword evidence="14" id="KW-0808">Transferase</keyword>
<dbReference type="PANTHER" id="PTHR43547:SF2">
    <property type="entry name" value="HYBRID SIGNAL TRANSDUCTION HISTIDINE KINASE C"/>
    <property type="match status" value="1"/>
</dbReference>
<evidence type="ECO:0000256" key="9">
    <source>
        <dbReference type="SAM" id="MobiDB-lite"/>
    </source>
</evidence>
<dbReference type="SMART" id="SM00388">
    <property type="entry name" value="HisKA"/>
    <property type="match status" value="1"/>
</dbReference>
<evidence type="ECO:0000256" key="3">
    <source>
        <dbReference type="ARBA" id="ARBA00022553"/>
    </source>
</evidence>
<dbReference type="SUPFAM" id="SSF55874">
    <property type="entry name" value="ATPase domain of HSP90 chaperone/DNA topoisomerase II/histidine kinase"/>
    <property type="match status" value="1"/>
</dbReference>
<keyword evidence="14" id="KW-0418">Kinase</keyword>
<dbReference type="PROSITE" id="PS50110">
    <property type="entry name" value="RESPONSE_REGULATORY"/>
    <property type="match status" value="1"/>
</dbReference>
<dbReference type="Gene3D" id="1.10.287.130">
    <property type="match status" value="1"/>
</dbReference>
<dbReference type="GO" id="GO:0016301">
    <property type="term" value="F:kinase activity"/>
    <property type="evidence" value="ECO:0007669"/>
    <property type="project" value="UniProtKB-KW"/>
</dbReference>
<dbReference type="InterPro" id="IPR011006">
    <property type="entry name" value="CheY-like_superfamily"/>
</dbReference>
<dbReference type="InterPro" id="IPR011123">
    <property type="entry name" value="Y_Y_Y"/>
</dbReference>
<dbReference type="InterPro" id="IPR011110">
    <property type="entry name" value="Reg_prop"/>
</dbReference>
<evidence type="ECO:0000256" key="4">
    <source>
        <dbReference type="ARBA" id="ARBA00023015"/>
    </source>
</evidence>
<dbReference type="InterPro" id="IPR036097">
    <property type="entry name" value="HisK_dim/P_sf"/>
</dbReference>
<dbReference type="Gene3D" id="3.40.50.2300">
    <property type="match status" value="1"/>
</dbReference>
<dbReference type="SMART" id="SM00387">
    <property type="entry name" value="HATPase_c"/>
    <property type="match status" value="1"/>
</dbReference>
<protein>
    <recommendedName>
        <fullName evidence="2">histidine kinase</fullName>
        <ecNumber evidence="2">2.7.13.3</ecNumber>
    </recommendedName>
</protein>
<comment type="catalytic activity">
    <reaction evidence="1">
        <text>ATP + protein L-histidine = ADP + protein N-phospho-L-histidine.</text>
        <dbReference type="EC" id="2.7.13.3"/>
    </reaction>
</comment>
<feature type="domain" description="Response regulatory" evidence="13">
    <location>
        <begin position="1185"/>
        <end position="1300"/>
    </location>
</feature>
<dbReference type="PROSITE" id="PS01124">
    <property type="entry name" value="HTH_ARAC_FAMILY_2"/>
    <property type="match status" value="1"/>
</dbReference>
<evidence type="ECO:0000259" key="12">
    <source>
        <dbReference type="PROSITE" id="PS50109"/>
    </source>
</evidence>
<dbReference type="SMART" id="SM00342">
    <property type="entry name" value="HTH_ARAC"/>
    <property type="match status" value="1"/>
</dbReference>
<evidence type="ECO:0000256" key="7">
    <source>
        <dbReference type="PROSITE-ProRule" id="PRU00169"/>
    </source>
</evidence>
<feature type="domain" description="HTH araC/xylS-type" evidence="11">
    <location>
        <begin position="1357"/>
        <end position="1456"/>
    </location>
</feature>
<dbReference type="Proteomes" id="UP001501175">
    <property type="component" value="Unassembled WGS sequence"/>
</dbReference>
<dbReference type="EC" id="2.7.13.3" evidence="2"/>
<comment type="caution">
    <text evidence="14">The sequence shown here is derived from an EMBL/GenBank/DDBJ whole genome shotgun (WGS) entry which is preliminary data.</text>
</comment>
<name>A0ABP8N0T0_9BACT</name>
<evidence type="ECO:0000256" key="2">
    <source>
        <dbReference type="ARBA" id="ARBA00012438"/>
    </source>
</evidence>
<evidence type="ECO:0000256" key="10">
    <source>
        <dbReference type="SAM" id="Phobius"/>
    </source>
</evidence>
<evidence type="ECO:0000259" key="11">
    <source>
        <dbReference type="PROSITE" id="PS01124"/>
    </source>
</evidence>
<feature type="coiled-coil region" evidence="8">
    <location>
        <begin position="844"/>
        <end position="871"/>
    </location>
</feature>
<keyword evidence="4" id="KW-0805">Transcription regulation</keyword>
<dbReference type="Pfam" id="PF07495">
    <property type="entry name" value="Y_Y_Y"/>
    <property type="match status" value="1"/>
</dbReference>
<dbReference type="Pfam" id="PF00512">
    <property type="entry name" value="HisKA"/>
    <property type="match status" value="1"/>
</dbReference>
<keyword evidence="10" id="KW-1133">Transmembrane helix</keyword>
<feature type="transmembrane region" description="Helical" evidence="10">
    <location>
        <begin position="12"/>
        <end position="32"/>
    </location>
</feature>
<keyword evidence="15" id="KW-1185">Reference proteome</keyword>
<keyword evidence="5" id="KW-0238">DNA-binding</keyword>
<keyword evidence="10" id="KW-0812">Transmembrane</keyword>
<evidence type="ECO:0000313" key="15">
    <source>
        <dbReference type="Proteomes" id="UP001501175"/>
    </source>
</evidence>
<dbReference type="SUPFAM" id="SSF46689">
    <property type="entry name" value="Homeodomain-like"/>
    <property type="match status" value="1"/>
</dbReference>
<dbReference type="InterPro" id="IPR001789">
    <property type="entry name" value="Sig_transdc_resp-reg_receiver"/>
</dbReference>
<evidence type="ECO:0000256" key="8">
    <source>
        <dbReference type="SAM" id="Coils"/>
    </source>
</evidence>
<evidence type="ECO:0000313" key="14">
    <source>
        <dbReference type="EMBL" id="GAA4458099.1"/>
    </source>
</evidence>
<organism evidence="14 15">
    <name type="scientific">Nibrella saemangeumensis</name>
    <dbReference type="NCBI Taxonomy" id="1084526"/>
    <lineage>
        <taxon>Bacteria</taxon>
        <taxon>Pseudomonadati</taxon>
        <taxon>Bacteroidota</taxon>
        <taxon>Cytophagia</taxon>
        <taxon>Cytophagales</taxon>
        <taxon>Spirosomataceae</taxon>
        <taxon>Nibrella</taxon>
    </lineage>
</organism>